<dbReference type="GO" id="GO:0019367">
    <property type="term" value="P:fatty acid elongation, saturated fatty acid"/>
    <property type="evidence" value="ECO:0007669"/>
    <property type="project" value="TreeGrafter"/>
</dbReference>
<dbReference type="PANTHER" id="PTHR11157:SF169">
    <property type="entry name" value="ELONGATION OF FATTY ACIDS PROTEIN"/>
    <property type="match status" value="1"/>
</dbReference>
<keyword evidence="4 10" id="KW-0812">Transmembrane</keyword>
<evidence type="ECO:0000256" key="8">
    <source>
        <dbReference type="ARBA" id="ARBA00023136"/>
    </source>
</evidence>
<dbReference type="PANTHER" id="PTHR11157">
    <property type="entry name" value="FATTY ACID ACYL TRANSFERASE-RELATED"/>
    <property type="match status" value="1"/>
</dbReference>
<evidence type="ECO:0000256" key="3">
    <source>
        <dbReference type="ARBA" id="ARBA00022679"/>
    </source>
</evidence>
<keyword evidence="2 10" id="KW-0444">Lipid biosynthesis</keyword>
<comment type="similarity">
    <text evidence="10">Belongs to the ELO family.</text>
</comment>
<reference evidence="11 12" key="1">
    <citation type="journal article" date="2019" name="Mol. Biol. Evol.">
        <title>Blast fungal genomes show frequent chromosomal changes, gene gains and losses, and effector gene turnover.</title>
        <authorList>
            <person name="Gomez Luciano L.B."/>
            <person name="Jason Tsai I."/>
            <person name="Chuma I."/>
            <person name="Tosa Y."/>
            <person name="Chen Y.H."/>
            <person name="Li J.Y."/>
            <person name="Li M.Y."/>
            <person name="Jade Lu M.Y."/>
            <person name="Nakayashiki H."/>
            <person name="Li W.H."/>
        </authorList>
    </citation>
    <scope>NUCLEOTIDE SEQUENCE [LARGE SCALE GENOMIC DNA]</scope>
    <source>
        <strain evidence="11">MZ5-1-6</strain>
    </source>
</reference>
<dbReference type="GO" id="GO:0042761">
    <property type="term" value="P:very long-chain fatty acid biosynthetic process"/>
    <property type="evidence" value="ECO:0007669"/>
    <property type="project" value="TreeGrafter"/>
</dbReference>
<dbReference type="Pfam" id="PF01151">
    <property type="entry name" value="ELO"/>
    <property type="match status" value="1"/>
</dbReference>
<evidence type="ECO:0000256" key="5">
    <source>
        <dbReference type="ARBA" id="ARBA00022832"/>
    </source>
</evidence>
<evidence type="ECO:0000256" key="6">
    <source>
        <dbReference type="ARBA" id="ARBA00022989"/>
    </source>
</evidence>
<feature type="transmembrane region" description="Helical" evidence="10">
    <location>
        <begin position="210"/>
        <end position="230"/>
    </location>
</feature>
<dbReference type="AlphaFoldDB" id="A0A4V1C5B3"/>
<keyword evidence="5 10" id="KW-0276">Fatty acid metabolism</keyword>
<dbReference type="GO" id="GO:0034625">
    <property type="term" value="P:fatty acid elongation, monounsaturated fatty acid"/>
    <property type="evidence" value="ECO:0007669"/>
    <property type="project" value="TreeGrafter"/>
</dbReference>
<evidence type="ECO:0000256" key="10">
    <source>
        <dbReference type="RuleBase" id="RU361115"/>
    </source>
</evidence>
<keyword evidence="3 10" id="KW-0808">Transferase</keyword>
<feature type="transmembrane region" description="Helical" evidence="10">
    <location>
        <begin position="305"/>
        <end position="326"/>
    </location>
</feature>
<organism evidence="11 12">
    <name type="scientific">Pyricularia oryzae</name>
    <name type="common">Rice blast fungus</name>
    <name type="synonym">Magnaporthe oryzae</name>
    <dbReference type="NCBI Taxonomy" id="318829"/>
    <lineage>
        <taxon>Eukaryota</taxon>
        <taxon>Fungi</taxon>
        <taxon>Dikarya</taxon>
        <taxon>Ascomycota</taxon>
        <taxon>Pezizomycotina</taxon>
        <taxon>Sordariomycetes</taxon>
        <taxon>Sordariomycetidae</taxon>
        <taxon>Magnaporthales</taxon>
        <taxon>Pyriculariaceae</taxon>
        <taxon>Pyricularia</taxon>
    </lineage>
</organism>
<dbReference type="InterPro" id="IPR002076">
    <property type="entry name" value="ELO_fam"/>
</dbReference>
<evidence type="ECO:0000256" key="1">
    <source>
        <dbReference type="ARBA" id="ARBA00004141"/>
    </source>
</evidence>
<keyword evidence="6 10" id="KW-1133">Transmembrane helix</keyword>
<evidence type="ECO:0000256" key="9">
    <source>
        <dbReference type="ARBA" id="ARBA00023160"/>
    </source>
</evidence>
<accession>A0A4V1C5B3</accession>
<evidence type="ECO:0000256" key="7">
    <source>
        <dbReference type="ARBA" id="ARBA00023098"/>
    </source>
</evidence>
<comment type="catalytic activity">
    <reaction evidence="10">
        <text>an acyl-CoA + malonyl-CoA + H(+) = a 3-oxoacyl-CoA + CO2 + CoA</text>
        <dbReference type="Rhea" id="RHEA:50252"/>
        <dbReference type="ChEBI" id="CHEBI:15378"/>
        <dbReference type="ChEBI" id="CHEBI:16526"/>
        <dbReference type="ChEBI" id="CHEBI:57287"/>
        <dbReference type="ChEBI" id="CHEBI:57384"/>
        <dbReference type="ChEBI" id="CHEBI:58342"/>
        <dbReference type="ChEBI" id="CHEBI:90726"/>
    </reaction>
    <physiologicalReaction direction="left-to-right" evidence="10">
        <dbReference type="Rhea" id="RHEA:50253"/>
    </physiologicalReaction>
</comment>
<keyword evidence="9 10" id="KW-0275">Fatty acid biosynthesis</keyword>
<evidence type="ECO:0000313" key="12">
    <source>
        <dbReference type="Proteomes" id="UP000294847"/>
    </source>
</evidence>
<evidence type="ECO:0000313" key="11">
    <source>
        <dbReference type="EMBL" id="QBZ55785.1"/>
    </source>
</evidence>
<feature type="transmembrane region" description="Helical" evidence="10">
    <location>
        <begin position="242"/>
        <end position="268"/>
    </location>
</feature>
<evidence type="ECO:0000256" key="4">
    <source>
        <dbReference type="ARBA" id="ARBA00022692"/>
    </source>
</evidence>
<dbReference type="OMA" id="WNQGLAY"/>
<keyword evidence="7 10" id="KW-0443">Lipid metabolism</keyword>
<dbReference type="GO" id="GO:0005789">
    <property type="term" value="C:endoplasmic reticulum membrane"/>
    <property type="evidence" value="ECO:0007669"/>
    <property type="project" value="TreeGrafter"/>
</dbReference>
<sequence>MPVNSSLFNQASVCLHNAKMASTGPIHWGLPSPALFSFPPKNVPDYITPISAQAHGSSAFVPPFHIPDNVYSAWLDAKVPITIAATYAITIKLLNAYNKSTNKRPWAISKTRAFFWFVVAHNVFLAVYSAWTWWGTLGMLRRSILSPTGPAGWAGTADSFCRVFGPPGVGNGIYYSDADHSWHSHAYGASLSAGPDRTTSGRMWNEGLAFYGWLFYISKFYEVVDTLIIIAKGKLSSTLQTYHHAGAMMCMWAGMRYMAVPIWTFLFFNSFIHAMMYTYYTLTAFHIKVPVFIKRSLTTMQITQFVVGASYAMVHSFVSYTIPVALNGNPVTAAPGAAATPAGAATTNQAIIDNMKNMIGGLVGSKPATAADAAPSGMYRVAGLSDTTTYGQRVVPCISSTGETFAIWLNVLYLAPLTYLFVMFFISSYLRRSSVDAARFKKGTSARRESNVALAEKAGWEAARQVEKEVYGGEDVQVHMNGNGKAKKSNGVAASPNGKARSNGKRR</sequence>
<feature type="transmembrane region" description="Helical" evidence="10">
    <location>
        <begin position="405"/>
        <end position="430"/>
    </location>
</feature>
<feature type="transmembrane region" description="Helical" evidence="10">
    <location>
        <begin position="274"/>
        <end position="293"/>
    </location>
</feature>
<dbReference type="GO" id="GO:0009922">
    <property type="term" value="F:fatty acid elongase activity"/>
    <property type="evidence" value="ECO:0007669"/>
    <property type="project" value="InterPro"/>
</dbReference>
<name>A0A4V1C5B3_PYROR</name>
<dbReference type="GO" id="GO:0034626">
    <property type="term" value="P:fatty acid elongation, polyunsaturated fatty acid"/>
    <property type="evidence" value="ECO:0007669"/>
    <property type="project" value="TreeGrafter"/>
</dbReference>
<proteinExistence type="inferred from homology"/>
<evidence type="ECO:0000256" key="2">
    <source>
        <dbReference type="ARBA" id="ARBA00022516"/>
    </source>
</evidence>
<protein>
    <recommendedName>
        <fullName evidence="10">Elongation of fatty acids protein</fullName>
        <ecNumber evidence="10">2.3.1.-</ecNumber>
    </recommendedName>
</protein>
<gene>
    <name evidence="11" type="ORF">PoMZ_00687</name>
</gene>
<dbReference type="GO" id="GO:0030148">
    <property type="term" value="P:sphingolipid biosynthetic process"/>
    <property type="evidence" value="ECO:0007669"/>
    <property type="project" value="TreeGrafter"/>
</dbReference>
<keyword evidence="8 10" id="KW-0472">Membrane</keyword>
<feature type="transmembrane region" description="Helical" evidence="10">
    <location>
        <begin position="113"/>
        <end position="134"/>
    </location>
</feature>
<dbReference type="EMBL" id="CP034205">
    <property type="protein sequence ID" value="QBZ55785.1"/>
    <property type="molecule type" value="Genomic_DNA"/>
</dbReference>
<comment type="subcellular location">
    <subcellularLocation>
        <location evidence="1">Membrane</location>
        <topology evidence="1">Multi-pass membrane protein</topology>
    </subcellularLocation>
</comment>
<dbReference type="Proteomes" id="UP000294847">
    <property type="component" value="Chromosome 2"/>
</dbReference>
<dbReference type="EC" id="2.3.1.-" evidence="10"/>